<evidence type="ECO:0000256" key="4">
    <source>
        <dbReference type="ARBA" id="ARBA00023136"/>
    </source>
</evidence>
<dbReference type="RefSeq" id="WP_005683910.1">
    <property type="nucleotide sequence ID" value="NZ_ADNC01000027.1"/>
</dbReference>
<sequence length="214" mass="25121">MYFYKNSNFWFRLLANVIDFVINFAFVILMYVLILFKKEFSTPGFVAFGITSIIFIFTYYVVFPILTVSATIGQYVCKIKMITNNKELILNRDILKRNIFGAFYWIVIFLIMLSFFSNKDLKEIIARKNEENTTLDNIGIALVSGLSGNWFTIVFLNYVLFLFSKKKLAVLDKLSNSRIVYTKKVLITKNDEQILIPTKVIEREIIYIRNKNEE</sequence>
<evidence type="ECO:0000256" key="1">
    <source>
        <dbReference type="ARBA" id="ARBA00004141"/>
    </source>
</evidence>
<comment type="subcellular location">
    <subcellularLocation>
        <location evidence="1">Membrane</location>
        <topology evidence="1">Multi-pass membrane protein</topology>
    </subcellularLocation>
</comment>
<evidence type="ECO:0000256" key="3">
    <source>
        <dbReference type="ARBA" id="ARBA00022989"/>
    </source>
</evidence>
<comment type="caution">
    <text evidence="7">The sequence shown here is derived from an EMBL/GenBank/DDBJ whole genome shotgun (WGS) entry which is preliminary data.</text>
</comment>
<evidence type="ECO:0000259" key="6">
    <source>
        <dbReference type="Pfam" id="PF06271"/>
    </source>
</evidence>
<evidence type="ECO:0000313" key="7">
    <source>
        <dbReference type="EMBL" id="EFF41281.1"/>
    </source>
</evidence>
<evidence type="ECO:0000256" key="5">
    <source>
        <dbReference type="SAM" id="Phobius"/>
    </source>
</evidence>
<accession>D4XX03</accession>
<feature type="transmembrane region" description="Helical" evidence="5">
    <location>
        <begin position="138"/>
        <end position="163"/>
    </location>
</feature>
<keyword evidence="8" id="KW-1185">Reference proteome</keyword>
<dbReference type="EMBL" id="ADNC01000027">
    <property type="protein sequence ID" value="EFF41281.1"/>
    <property type="molecule type" value="Genomic_DNA"/>
</dbReference>
<feature type="transmembrane region" description="Helical" evidence="5">
    <location>
        <begin position="9"/>
        <end position="34"/>
    </location>
</feature>
<keyword evidence="4 5" id="KW-0472">Membrane</keyword>
<feature type="domain" description="RDD" evidence="6">
    <location>
        <begin position="8"/>
        <end position="176"/>
    </location>
</feature>
<organism evidence="7 8">
    <name type="scientific">Mycoplasmopsis alligatoris A21JP2</name>
    <dbReference type="NCBI Taxonomy" id="747682"/>
    <lineage>
        <taxon>Bacteria</taxon>
        <taxon>Bacillati</taxon>
        <taxon>Mycoplasmatota</taxon>
        <taxon>Mycoplasmoidales</taxon>
        <taxon>Metamycoplasmataceae</taxon>
        <taxon>Mycoplasmopsis</taxon>
    </lineage>
</organism>
<gene>
    <name evidence="7" type="ORF">MALL_0261</name>
</gene>
<keyword evidence="2 5" id="KW-0812">Transmembrane</keyword>
<dbReference type="InterPro" id="IPR010432">
    <property type="entry name" value="RDD"/>
</dbReference>
<name>D4XX03_9BACT</name>
<dbReference type="OrthoDB" id="398817at2"/>
<dbReference type="STRING" id="747682.MALL_0261"/>
<reference evidence="7 8" key="1">
    <citation type="submission" date="2010-03" db="EMBL/GenBank/DDBJ databases">
        <authorList>
            <person name="Glass J.I."/>
            <person name="Benders G.A."/>
            <person name="Durkin A.S."/>
            <person name="Farmerie W.G."/>
            <person name="Hlavinka K."/>
            <person name="Hostetler J."/>
            <person name="Jackson J."/>
            <person name="May M.A."/>
            <person name="Miller R.H."/>
            <person name="Paralanov V."/>
            <person name="Radune D."/>
            <person name="Szczypinski B."/>
            <person name="Brown D.R."/>
        </authorList>
    </citation>
    <scope>NUCLEOTIDE SEQUENCE [LARGE SCALE GENOMIC DNA]</scope>
    <source>
        <strain evidence="7 8">A21JP2</strain>
    </source>
</reference>
<keyword evidence="3 5" id="KW-1133">Transmembrane helix</keyword>
<feature type="transmembrane region" description="Helical" evidence="5">
    <location>
        <begin position="98"/>
        <end position="118"/>
    </location>
</feature>
<dbReference type="AlphaFoldDB" id="D4XX03"/>
<protein>
    <submittedName>
        <fullName evidence="7">RDD family protein</fullName>
    </submittedName>
</protein>
<dbReference type="Proteomes" id="UP000004757">
    <property type="component" value="Unassembled WGS sequence"/>
</dbReference>
<evidence type="ECO:0000256" key="2">
    <source>
        <dbReference type="ARBA" id="ARBA00022692"/>
    </source>
</evidence>
<dbReference type="GO" id="GO:0016020">
    <property type="term" value="C:membrane"/>
    <property type="evidence" value="ECO:0007669"/>
    <property type="project" value="UniProtKB-SubCell"/>
</dbReference>
<proteinExistence type="predicted"/>
<dbReference type="Pfam" id="PF06271">
    <property type="entry name" value="RDD"/>
    <property type="match status" value="1"/>
</dbReference>
<dbReference type="eggNOG" id="ENOG5030N19">
    <property type="taxonomic scope" value="Bacteria"/>
</dbReference>
<feature type="transmembrane region" description="Helical" evidence="5">
    <location>
        <begin position="46"/>
        <end position="77"/>
    </location>
</feature>
<evidence type="ECO:0000313" key="8">
    <source>
        <dbReference type="Proteomes" id="UP000004757"/>
    </source>
</evidence>